<comment type="caution">
    <text evidence="2">The sequence shown here is derived from an EMBL/GenBank/DDBJ whole genome shotgun (WGS) entry which is preliminary data.</text>
</comment>
<evidence type="ECO:0000313" key="3">
    <source>
        <dbReference type="Proteomes" id="UP001054945"/>
    </source>
</evidence>
<keyword evidence="3" id="KW-1185">Reference proteome</keyword>
<evidence type="ECO:0000313" key="2">
    <source>
        <dbReference type="EMBL" id="GIX88999.1"/>
    </source>
</evidence>
<organism evidence="2 3">
    <name type="scientific">Caerostris extrusa</name>
    <name type="common">Bark spider</name>
    <name type="synonym">Caerostris bankana</name>
    <dbReference type="NCBI Taxonomy" id="172846"/>
    <lineage>
        <taxon>Eukaryota</taxon>
        <taxon>Metazoa</taxon>
        <taxon>Ecdysozoa</taxon>
        <taxon>Arthropoda</taxon>
        <taxon>Chelicerata</taxon>
        <taxon>Arachnida</taxon>
        <taxon>Araneae</taxon>
        <taxon>Araneomorphae</taxon>
        <taxon>Entelegynae</taxon>
        <taxon>Araneoidea</taxon>
        <taxon>Araneidae</taxon>
        <taxon>Caerostris</taxon>
    </lineage>
</organism>
<proteinExistence type="predicted"/>
<dbReference type="Proteomes" id="UP001054945">
    <property type="component" value="Unassembled WGS sequence"/>
</dbReference>
<reference evidence="2 3" key="1">
    <citation type="submission" date="2021-06" db="EMBL/GenBank/DDBJ databases">
        <title>Caerostris extrusa draft genome.</title>
        <authorList>
            <person name="Kono N."/>
            <person name="Arakawa K."/>
        </authorList>
    </citation>
    <scope>NUCLEOTIDE SEQUENCE [LARGE SCALE GENOMIC DNA]</scope>
</reference>
<accession>A0AAV4NX59</accession>
<name>A0AAV4NX59_CAEEX</name>
<evidence type="ECO:0000256" key="1">
    <source>
        <dbReference type="SAM" id="MobiDB-lite"/>
    </source>
</evidence>
<gene>
    <name evidence="2" type="ORF">CEXT_692811</name>
</gene>
<sequence length="79" mass="9140">MCAAGRRQAQKKSENQHLTCEIEETSPSMSVIGRESKEAEMKWIALIRTRYPRREEKKQEAGVMKEIALCPNSFTIREI</sequence>
<dbReference type="AlphaFoldDB" id="A0AAV4NX59"/>
<dbReference type="EMBL" id="BPLR01021380">
    <property type="protein sequence ID" value="GIX88999.1"/>
    <property type="molecule type" value="Genomic_DNA"/>
</dbReference>
<feature type="region of interest" description="Disordered" evidence="1">
    <location>
        <begin position="1"/>
        <end position="22"/>
    </location>
</feature>
<protein>
    <submittedName>
        <fullName evidence="2">Uncharacterized protein</fullName>
    </submittedName>
</protein>